<dbReference type="GO" id="GO:0080120">
    <property type="term" value="P:CAAX-box protein maturation"/>
    <property type="evidence" value="ECO:0007669"/>
    <property type="project" value="UniProtKB-ARBA"/>
</dbReference>
<dbReference type="InterPro" id="IPR003675">
    <property type="entry name" value="Rce1/LyrA-like_dom"/>
</dbReference>
<reference evidence="3" key="1">
    <citation type="submission" date="2017-02" db="EMBL/GenBank/DDBJ databases">
        <authorList>
            <person name="Regsiter A."/>
            <person name="William W."/>
        </authorList>
    </citation>
    <scope>NUCLEOTIDE SEQUENCE</scope>
    <source>
        <strain evidence="3">BdmA 4</strain>
    </source>
</reference>
<name>A0A3P3XRE4_9SPIR</name>
<feature type="transmembrane region" description="Helical" evidence="1">
    <location>
        <begin position="151"/>
        <end position="172"/>
    </location>
</feature>
<gene>
    <name evidence="3" type="ORF">SPIRO4BDMA_50342</name>
</gene>
<feature type="transmembrane region" description="Helical" evidence="1">
    <location>
        <begin position="86"/>
        <end position="107"/>
    </location>
</feature>
<sequence>MADPSAKRFSTYIALLLACIAVWADIIFSIPQPTAFSIAWFIVSALKNIVRIVFILYIASQLSFFSMRQWKHALGHFPPRPEMKKALFVMLLSMGCAGIGMVVSWLSGLSNPLLIAHRHVSVLVLLPFIVFSSISVGYAEELFFRFFLIDGLAEAGTSINTAAFVSTLIFALSHYAQGIFGIAFAGALAAVYTSLRFRGYGLHSLALGHALYDAIVLLIALA</sequence>
<keyword evidence="1" id="KW-0472">Membrane</keyword>
<dbReference type="Pfam" id="PF02517">
    <property type="entry name" value="Rce1-like"/>
    <property type="match status" value="1"/>
</dbReference>
<dbReference type="EMBL" id="FWDO01000005">
    <property type="protein sequence ID" value="SLM18827.1"/>
    <property type="molecule type" value="Genomic_DNA"/>
</dbReference>
<protein>
    <recommendedName>
        <fullName evidence="2">CAAX prenyl protease 2/Lysostaphin resistance protein A-like domain-containing protein</fullName>
    </recommendedName>
</protein>
<organism evidence="3">
    <name type="scientific">uncultured spirochete</name>
    <dbReference type="NCBI Taxonomy" id="156406"/>
    <lineage>
        <taxon>Bacteria</taxon>
        <taxon>Pseudomonadati</taxon>
        <taxon>Spirochaetota</taxon>
        <taxon>Spirochaetia</taxon>
        <taxon>Spirochaetales</taxon>
        <taxon>environmental samples</taxon>
    </lineage>
</organism>
<feature type="domain" description="CAAX prenyl protease 2/Lysostaphin resistance protein A-like" evidence="2">
    <location>
        <begin position="125"/>
        <end position="215"/>
    </location>
</feature>
<dbReference type="AlphaFoldDB" id="A0A3P3XRE4"/>
<evidence type="ECO:0000256" key="1">
    <source>
        <dbReference type="SAM" id="Phobius"/>
    </source>
</evidence>
<evidence type="ECO:0000313" key="3">
    <source>
        <dbReference type="EMBL" id="SLM18827.1"/>
    </source>
</evidence>
<feature type="transmembrane region" description="Helical" evidence="1">
    <location>
        <begin position="12"/>
        <end position="32"/>
    </location>
</feature>
<feature type="transmembrane region" description="Helical" evidence="1">
    <location>
        <begin position="178"/>
        <end position="195"/>
    </location>
</feature>
<keyword evidence="1" id="KW-1133">Transmembrane helix</keyword>
<feature type="transmembrane region" description="Helical" evidence="1">
    <location>
        <begin position="202"/>
        <end position="221"/>
    </location>
</feature>
<dbReference type="GO" id="GO:0004175">
    <property type="term" value="F:endopeptidase activity"/>
    <property type="evidence" value="ECO:0007669"/>
    <property type="project" value="UniProtKB-ARBA"/>
</dbReference>
<proteinExistence type="predicted"/>
<evidence type="ECO:0000259" key="2">
    <source>
        <dbReference type="Pfam" id="PF02517"/>
    </source>
</evidence>
<feature type="transmembrane region" description="Helical" evidence="1">
    <location>
        <begin position="119"/>
        <end position="139"/>
    </location>
</feature>
<feature type="transmembrane region" description="Helical" evidence="1">
    <location>
        <begin position="38"/>
        <end position="65"/>
    </location>
</feature>
<accession>A0A3P3XRE4</accession>
<keyword evidence="1" id="KW-0812">Transmembrane</keyword>
<dbReference type="PROSITE" id="PS51257">
    <property type="entry name" value="PROKAR_LIPOPROTEIN"/>
    <property type="match status" value="1"/>
</dbReference>